<dbReference type="EMBL" id="JAJITD010000009">
    <property type="protein sequence ID" value="MCC8394771.1"/>
    <property type="molecule type" value="Genomic_DNA"/>
</dbReference>
<dbReference type="Gene3D" id="3.40.50.2000">
    <property type="entry name" value="Glycogen Phosphorylase B"/>
    <property type="match status" value="2"/>
</dbReference>
<evidence type="ECO:0000313" key="5">
    <source>
        <dbReference type="Proteomes" id="UP001431019"/>
    </source>
</evidence>
<evidence type="ECO:0000259" key="3">
    <source>
        <dbReference type="Pfam" id="PF13439"/>
    </source>
</evidence>
<feature type="domain" description="Glycosyltransferase subfamily 4-like N-terminal" evidence="3">
    <location>
        <begin position="18"/>
        <end position="178"/>
    </location>
</feature>
<dbReference type="Pfam" id="PF00534">
    <property type="entry name" value="Glycos_transf_1"/>
    <property type="match status" value="1"/>
</dbReference>
<dbReference type="PANTHER" id="PTHR46401">
    <property type="entry name" value="GLYCOSYLTRANSFERASE WBBK-RELATED"/>
    <property type="match status" value="1"/>
</dbReference>
<gene>
    <name evidence="4" type="ORF">LJ656_19440</name>
</gene>
<dbReference type="InterPro" id="IPR023986">
    <property type="entry name" value="GlycosylTfrase_MSMEG0565"/>
</dbReference>
<proteinExistence type="predicted"/>
<protein>
    <submittedName>
        <fullName evidence="4">MSMEG_0565 family glycosyltransferase</fullName>
    </submittedName>
</protein>
<evidence type="ECO:0000256" key="1">
    <source>
        <dbReference type="ARBA" id="ARBA00022679"/>
    </source>
</evidence>
<dbReference type="CDD" id="cd03801">
    <property type="entry name" value="GT4_PimA-like"/>
    <property type="match status" value="1"/>
</dbReference>
<feature type="domain" description="Glycosyl transferase family 1" evidence="2">
    <location>
        <begin position="195"/>
        <end position="349"/>
    </location>
</feature>
<organism evidence="4 5">
    <name type="scientific">Paraburkholderia sejongensis</name>
    <dbReference type="NCBI Taxonomy" id="2886946"/>
    <lineage>
        <taxon>Bacteria</taxon>
        <taxon>Pseudomonadati</taxon>
        <taxon>Pseudomonadota</taxon>
        <taxon>Betaproteobacteria</taxon>
        <taxon>Burkholderiales</taxon>
        <taxon>Burkholderiaceae</taxon>
        <taxon>Paraburkholderia</taxon>
    </lineage>
</organism>
<reference evidence="4 5" key="1">
    <citation type="submission" date="2021-11" db="EMBL/GenBank/DDBJ databases">
        <authorList>
            <person name="Oh E.-T."/>
            <person name="Kim S.-B."/>
        </authorList>
    </citation>
    <scope>NUCLEOTIDE SEQUENCE [LARGE SCALE GENOMIC DNA]</scope>
    <source>
        <strain evidence="4 5">MMS20-SJTR3</strain>
    </source>
</reference>
<dbReference type="InterPro" id="IPR001296">
    <property type="entry name" value="Glyco_trans_1"/>
</dbReference>
<evidence type="ECO:0000313" key="4">
    <source>
        <dbReference type="EMBL" id="MCC8394771.1"/>
    </source>
</evidence>
<dbReference type="RefSeq" id="WP_230511000.1">
    <property type="nucleotide sequence ID" value="NZ_JAJITD010000009.1"/>
</dbReference>
<dbReference type="Pfam" id="PF13439">
    <property type="entry name" value="Glyco_transf_4"/>
    <property type="match status" value="1"/>
</dbReference>
<dbReference type="InterPro" id="IPR028098">
    <property type="entry name" value="Glyco_trans_4-like_N"/>
</dbReference>
<sequence>MNDTRMRIALFTHSVNPRGGVVHTLELGRALQEAGQDVTIFAPSVGGAKMFRASPCRVVLAPAAAHGNDTVTMVQTRIDALKAALLEEGASGFDVLHAQDGIGGNALAELREAGAIRGFVRTVHHLDAFDHPRLSAWQRRAYVDAGTVLCVSDTWTRKMRDEFGITASTVNNGVDVARFRDVEGGLGICNEFGLTGKPVVLAVGGIEERKNTLQLLEAFALLRRTHAEAQLVIAGGASLLDHDAYTRRFVARAVELDLRIGRHGAIVVTGPLEDAAIAALMQRADVVSMMSLCEGFGLVVLEALAAGAPVVVSRIEPFTGYLDDRVCCWARPDDAGTIADALRRALHQRGGIDFEHAVPELLARFSWRESARRHIALYADHVQRITRRLCA</sequence>
<comment type="caution">
    <text evidence="4">The sequence shown here is derived from an EMBL/GenBank/DDBJ whole genome shotgun (WGS) entry which is preliminary data.</text>
</comment>
<dbReference type="NCBIfam" id="TIGR04047">
    <property type="entry name" value="MSMEG_0565_glyc"/>
    <property type="match status" value="1"/>
</dbReference>
<dbReference type="PANTHER" id="PTHR46401:SF2">
    <property type="entry name" value="GLYCOSYLTRANSFERASE WBBK-RELATED"/>
    <property type="match status" value="1"/>
</dbReference>
<keyword evidence="1" id="KW-0808">Transferase</keyword>
<dbReference type="SUPFAM" id="SSF53756">
    <property type="entry name" value="UDP-Glycosyltransferase/glycogen phosphorylase"/>
    <property type="match status" value="1"/>
</dbReference>
<keyword evidence="5" id="KW-1185">Reference proteome</keyword>
<name>A0ABS8JXY8_9BURK</name>
<dbReference type="Proteomes" id="UP001431019">
    <property type="component" value="Unassembled WGS sequence"/>
</dbReference>
<evidence type="ECO:0000259" key="2">
    <source>
        <dbReference type="Pfam" id="PF00534"/>
    </source>
</evidence>
<accession>A0ABS8JXY8</accession>